<protein>
    <submittedName>
        <fullName evidence="1">Uncharacterized protein</fullName>
    </submittedName>
</protein>
<organism evidence="1 2">
    <name type="scientific">Stylonychia lemnae</name>
    <name type="common">Ciliate</name>
    <dbReference type="NCBI Taxonomy" id="5949"/>
    <lineage>
        <taxon>Eukaryota</taxon>
        <taxon>Sar</taxon>
        <taxon>Alveolata</taxon>
        <taxon>Ciliophora</taxon>
        <taxon>Intramacronucleata</taxon>
        <taxon>Spirotrichea</taxon>
        <taxon>Stichotrichia</taxon>
        <taxon>Sporadotrichida</taxon>
        <taxon>Oxytrichidae</taxon>
        <taxon>Stylonychinae</taxon>
        <taxon>Stylonychia</taxon>
    </lineage>
</organism>
<dbReference type="EMBL" id="CCKQ01003229">
    <property type="protein sequence ID" value="CDW74357.1"/>
    <property type="molecule type" value="Genomic_DNA"/>
</dbReference>
<keyword evidence="2" id="KW-1185">Reference proteome</keyword>
<sequence>MLLDDFYAENRLYSTDEDDIFMRNYLTYMKDVLIMDDYGAWSDKQRSVYYEYQKDKDSGINRTQLYNDIVQELKKAKVANYLDYICEFKDFNIWMSIEVTRAYQVKLSDYLQLRKEKYPNDQDQYLLQYQKYYGNHTIVLLPIADMINGLIKGKGQRDATFLFYPKIFRDEPYLQFAVKSTFNVGEEFIYTYMPDQSQKKLLMSYGMAVDDNYNANHHLIVDHGIGNLVNEYLKLCQGILICIDKEAGKRIQSKEDSTDSSNVYILNKREINPYLYNLVRAGNMQKYRQKLLRNDKLMHKRLSTFGYFNMRNEMNVVRYLIQIYSEEYLQRFAVQQLNKEIQTLERTDGIWQNEDLRRKLIVVKATAQTQQVIQLNMKYTYQRQASLILRLVNQDLIDENIKNMKQLLNMLILLIFFLFPFAQSENNSQEDFLDFFNTEG</sequence>
<evidence type="ECO:0000313" key="1">
    <source>
        <dbReference type="EMBL" id="CDW74357.1"/>
    </source>
</evidence>
<accession>A0A077ZXQ5</accession>
<proteinExistence type="predicted"/>
<dbReference type="InParanoid" id="A0A077ZXQ5"/>
<dbReference type="AlphaFoldDB" id="A0A077ZXQ5"/>
<evidence type="ECO:0000313" key="2">
    <source>
        <dbReference type="Proteomes" id="UP000039865"/>
    </source>
</evidence>
<reference evidence="1 2" key="1">
    <citation type="submission" date="2014-06" db="EMBL/GenBank/DDBJ databases">
        <authorList>
            <person name="Swart Estienne"/>
        </authorList>
    </citation>
    <scope>NUCLEOTIDE SEQUENCE [LARGE SCALE GENOMIC DNA]</scope>
    <source>
        <strain evidence="1 2">130c</strain>
    </source>
</reference>
<dbReference type="Proteomes" id="UP000039865">
    <property type="component" value="Unassembled WGS sequence"/>
</dbReference>
<dbReference type="Gene3D" id="3.90.1410.10">
    <property type="entry name" value="set domain protein methyltransferase, domain 1"/>
    <property type="match status" value="1"/>
</dbReference>
<gene>
    <name evidence="1" type="primary">Contig10124.g10815</name>
    <name evidence="1" type="ORF">STYLEM_3336</name>
</gene>
<name>A0A077ZXQ5_STYLE</name>